<dbReference type="Gene3D" id="3.30.70.920">
    <property type="match status" value="1"/>
</dbReference>
<dbReference type="InterPro" id="IPR036388">
    <property type="entry name" value="WH-like_DNA-bd_sf"/>
</dbReference>
<reference evidence="5 6" key="1">
    <citation type="submission" date="2010-10" db="EMBL/GenBank/DDBJ databases">
        <title>Complete sequence of Frankia sp. EuI1c.</title>
        <authorList>
            <consortium name="US DOE Joint Genome Institute"/>
            <person name="Lucas S."/>
            <person name="Copeland A."/>
            <person name="Lapidus A."/>
            <person name="Cheng J.-F."/>
            <person name="Bruce D."/>
            <person name="Goodwin L."/>
            <person name="Pitluck S."/>
            <person name="Chertkov O."/>
            <person name="Detter J.C."/>
            <person name="Han C."/>
            <person name="Tapia R."/>
            <person name="Land M."/>
            <person name="Hauser L."/>
            <person name="Jeffries C."/>
            <person name="Kyrpides N."/>
            <person name="Ivanova N."/>
            <person name="Mikhailova N."/>
            <person name="Beauchemin N."/>
            <person name="Sen A."/>
            <person name="Sur S.A."/>
            <person name="Gtari M."/>
            <person name="Wall L."/>
            <person name="Tisa L."/>
            <person name="Woyke T."/>
        </authorList>
    </citation>
    <scope>NUCLEOTIDE SEQUENCE [LARGE SCALE GENOMIC DNA]</scope>
    <source>
        <strain evidence="6">DSM 45817 / CECT 9037 / EuI1c</strain>
    </source>
</reference>
<proteinExistence type="predicted"/>
<gene>
    <name evidence="5" type="ordered locus">FraEuI1c_5704</name>
</gene>
<dbReference type="Proteomes" id="UP000002484">
    <property type="component" value="Chromosome"/>
</dbReference>
<accession>E3IUK3</accession>
<feature type="domain" description="HTH asnC-type" evidence="4">
    <location>
        <begin position="38"/>
        <end position="99"/>
    </location>
</feature>
<dbReference type="AlphaFoldDB" id="E3IUK3"/>
<dbReference type="PRINTS" id="PR00033">
    <property type="entry name" value="HTHASNC"/>
</dbReference>
<dbReference type="InterPro" id="IPR000485">
    <property type="entry name" value="AsnC-type_HTH_dom"/>
</dbReference>
<dbReference type="InterPro" id="IPR011008">
    <property type="entry name" value="Dimeric_a/b-barrel"/>
</dbReference>
<dbReference type="KEGG" id="fri:FraEuI1c_5704"/>
<dbReference type="GO" id="GO:0043200">
    <property type="term" value="P:response to amino acid"/>
    <property type="evidence" value="ECO:0007669"/>
    <property type="project" value="TreeGrafter"/>
</dbReference>
<evidence type="ECO:0000313" key="5">
    <source>
        <dbReference type="EMBL" id="ADP83688.1"/>
    </source>
</evidence>
<dbReference type="Pfam" id="PF13412">
    <property type="entry name" value="HTH_24"/>
    <property type="match status" value="1"/>
</dbReference>
<evidence type="ECO:0000313" key="6">
    <source>
        <dbReference type="Proteomes" id="UP000002484"/>
    </source>
</evidence>
<dbReference type="HOGENOM" id="CLU_091233_5_0_11"/>
<dbReference type="InterPro" id="IPR019888">
    <property type="entry name" value="Tscrpt_reg_AsnC-like"/>
</dbReference>
<dbReference type="GO" id="GO:0005829">
    <property type="term" value="C:cytosol"/>
    <property type="evidence" value="ECO:0007669"/>
    <property type="project" value="TreeGrafter"/>
</dbReference>
<sequence>MRYLEGRCAQPRHVTFTIVLKTIETAPSLLSRMRATRVDDTDARLLLALADEPRATVLSLADAVGLSRNTVQSRLSRFDERGVLASFERRIQPAALGYPLSAFIVATVTQQLLDEVAASLAGIPEILEVFGLSGTKDLLVRVAARDADDLYRIAGRVLATPGVERTETSLVMRQMVDYRVRPLLRREIRLA</sequence>
<evidence type="ECO:0000259" key="4">
    <source>
        <dbReference type="PROSITE" id="PS50956"/>
    </source>
</evidence>
<evidence type="ECO:0000256" key="3">
    <source>
        <dbReference type="ARBA" id="ARBA00023163"/>
    </source>
</evidence>
<dbReference type="InterPro" id="IPR019887">
    <property type="entry name" value="Tscrpt_reg_AsnC/Lrp_C"/>
</dbReference>
<dbReference type="PANTHER" id="PTHR30154:SF34">
    <property type="entry name" value="TRANSCRIPTIONAL REGULATOR AZLB"/>
    <property type="match status" value="1"/>
</dbReference>
<dbReference type="eggNOG" id="COG1522">
    <property type="taxonomic scope" value="Bacteria"/>
</dbReference>
<dbReference type="PROSITE" id="PS50956">
    <property type="entry name" value="HTH_ASNC_2"/>
    <property type="match status" value="1"/>
</dbReference>
<dbReference type="GO" id="GO:0043565">
    <property type="term" value="F:sequence-specific DNA binding"/>
    <property type="evidence" value="ECO:0007669"/>
    <property type="project" value="InterPro"/>
</dbReference>
<organism evidence="5 6">
    <name type="scientific">Pseudofrankia inefficax (strain DSM 45817 / CECT 9037 / DDB 130130 / EuI1c)</name>
    <name type="common">Frankia inefficax</name>
    <dbReference type="NCBI Taxonomy" id="298654"/>
    <lineage>
        <taxon>Bacteria</taxon>
        <taxon>Bacillati</taxon>
        <taxon>Actinomycetota</taxon>
        <taxon>Actinomycetes</taxon>
        <taxon>Frankiales</taxon>
        <taxon>Frankiaceae</taxon>
        <taxon>Pseudofrankia</taxon>
    </lineage>
</organism>
<keyword evidence="3" id="KW-0804">Transcription</keyword>
<dbReference type="STRING" id="298654.FraEuI1c_5704"/>
<dbReference type="InParanoid" id="E3IUK3"/>
<dbReference type="SUPFAM" id="SSF46785">
    <property type="entry name" value="Winged helix' DNA-binding domain"/>
    <property type="match status" value="1"/>
</dbReference>
<keyword evidence="2" id="KW-0238">DNA-binding</keyword>
<evidence type="ECO:0000256" key="2">
    <source>
        <dbReference type="ARBA" id="ARBA00023125"/>
    </source>
</evidence>
<dbReference type="Gene3D" id="1.10.10.10">
    <property type="entry name" value="Winged helix-like DNA-binding domain superfamily/Winged helix DNA-binding domain"/>
    <property type="match status" value="1"/>
</dbReference>
<dbReference type="EMBL" id="CP002299">
    <property type="protein sequence ID" value="ADP83688.1"/>
    <property type="molecule type" value="Genomic_DNA"/>
</dbReference>
<evidence type="ECO:0000256" key="1">
    <source>
        <dbReference type="ARBA" id="ARBA00023015"/>
    </source>
</evidence>
<name>E3IUK3_PSEI1</name>
<dbReference type="InterPro" id="IPR036390">
    <property type="entry name" value="WH_DNA-bd_sf"/>
</dbReference>
<dbReference type="PANTHER" id="PTHR30154">
    <property type="entry name" value="LEUCINE-RESPONSIVE REGULATORY PROTEIN"/>
    <property type="match status" value="1"/>
</dbReference>
<dbReference type="Pfam" id="PF01037">
    <property type="entry name" value="AsnC_trans_reg"/>
    <property type="match status" value="1"/>
</dbReference>
<dbReference type="SUPFAM" id="SSF54909">
    <property type="entry name" value="Dimeric alpha+beta barrel"/>
    <property type="match status" value="1"/>
</dbReference>
<keyword evidence="1" id="KW-0805">Transcription regulation</keyword>
<keyword evidence="6" id="KW-1185">Reference proteome</keyword>
<protein>
    <submittedName>
        <fullName evidence="5">Transcriptional regulator, AsnC family</fullName>
    </submittedName>
</protein>
<dbReference type="SMART" id="SM00344">
    <property type="entry name" value="HTH_ASNC"/>
    <property type="match status" value="1"/>
</dbReference>